<name>A0A0D7BTV1_9AGAR</name>
<evidence type="ECO:0000313" key="2">
    <source>
        <dbReference type="Proteomes" id="UP000054007"/>
    </source>
</evidence>
<evidence type="ECO:0000313" key="1">
    <source>
        <dbReference type="EMBL" id="KIY73046.1"/>
    </source>
</evidence>
<dbReference type="AlphaFoldDB" id="A0A0D7BTV1"/>
<organism evidence="1 2">
    <name type="scientific">Cylindrobasidium torrendii FP15055 ss-10</name>
    <dbReference type="NCBI Taxonomy" id="1314674"/>
    <lineage>
        <taxon>Eukaryota</taxon>
        <taxon>Fungi</taxon>
        <taxon>Dikarya</taxon>
        <taxon>Basidiomycota</taxon>
        <taxon>Agaricomycotina</taxon>
        <taxon>Agaricomycetes</taxon>
        <taxon>Agaricomycetidae</taxon>
        <taxon>Agaricales</taxon>
        <taxon>Marasmiineae</taxon>
        <taxon>Physalacriaceae</taxon>
        <taxon>Cylindrobasidium</taxon>
    </lineage>
</organism>
<proteinExistence type="predicted"/>
<dbReference type="Proteomes" id="UP000054007">
    <property type="component" value="Unassembled WGS sequence"/>
</dbReference>
<protein>
    <submittedName>
        <fullName evidence="1">Uncharacterized protein</fullName>
    </submittedName>
</protein>
<reference evidence="1 2" key="1">
    <citation type="journal article" date="2015" name="Fungal Genet. Biol.">
        <title>Evolution of novel wood decay mechanisms in Agaricales revealed by the genome sequences of Fistulina hepatica and Cylindrobasidium torrendii.</title>
        <authorList>
            <person name="Floudas D."/>
            <person name="Held B.W."/>
            <person name="Riley R."/>
            <person name="Nagy L.G."/>
            <person name="Koehler G."/>
            <person name="Ransdell A.S."/>
            <person name="Younus H."/>
            <person name="Chow J."/>
            <person name="Chiniquy J."/>
            <person name="Lipzen A."/>
            <person name="Tritt A."/>
            <person name="Sun H."/>
            <person name="Haridas S."/>
            <person name="LaButti K."/>
            <person name="Ohm R.A."/>
            <person name="Kues U."/>
            <person name="Blanchette R.A."/>
            <person name="Grigoriev I.V."/>
            <person name="Minto R.E."/>
            <person name="Hibbett D.S."/>
        </authorList>
    </citation>
    <scope>NUCLEOTIDE SEQUENCE [LARGE SCALE GENOMIC DNA]</scope>
    <source>
        <strain evidence="1 2">FP15055 ss-10</strain>
    </source>
</reference>
<dbReference type="EMBL" id="KN880438">
    <property type="protein sequence ID" value="KIY73046.1"/>
    <property type="molecule type" value="Genomic_DNA"/>
</dbReference>
<accession>A0A0D7BTV1</accession>
<sequence length="337" mass="38767">MPPRRIASRFSSLGKLITTIHSRPPVEGVLPALPVELVLQILEMGVGMDRSTAFVLMHVSKQVRMWVEPILYEVVTLKSSADAKKFISVFKARNRTSRRFLTQIVKRLVFLPPYEAQAKYMAFFLKTFPNITSLSWMLSNSGAKPSAWEKLIQSRKSGLTQANVVWGMDANQPRLLLPQQLTHLAISIDIDIIRHREEWLTAIKNVPSLTHLVFSFYAFDSWEEVMALSLDADRIMHRLPRTIRRVTWTLGLQTTFIGGWDEQLFPWTITLAFKHPRLVLFVVVPEVLEESWAQCPIPVLYHSYNACGWGRLRYGCDTVWGQTESVLKERGRIQYTI</sequence>
<gene>
    <name evidence="1" type="ORF">CYLTODRAFT_417304</name>
</gene>
<keyword evidence="2" id="KW-1185">Reference proteome</keyword>
<dbReference type="OrthoDB" id="3145912at2759"/>